<dbReference type="GO" id="GO:0005576">
    <property type="term" value="C:extracellular region"/>
    <property type="evidence" value="ECO:0007669"/>
    <property type="project" value="UniProtKB-SubCell"/>
</dbReference>
<name>A0AAF1K3J2_9HYPH</name>
<feature type="coiled-coil region" evidence="4">
    <location>
        <begin position="98"/>
        <end position="125"/>
    </location>
</feature>
<dbReference type="RefSeq" id="WP_111220830.1">
    <property type="nucleotide sequence ID" value="NZ_CP117255.1"/>
</dbReference>
<keyword evidence="3" id="KW-0964">Secreted</keyword>
<dbReference type="AlphaFoldDB" id="A0AAF1K3J2"/>
<dbReference type="SUPFAM" id="SSF64518">
    <property type="entry name" value="Phase 1 flagellin"/>
    <property type="match status" value="2"/>
</dbReference>
<dbReference type="Gene3D" id="1.20.1330.10">
    <property type="entry name" value="f41 fragment of flagellin, N-terminal domain"/>
    <property type="match status" value="1"/>
</dbReference>
<accession>A0AAF1K3J2</accession>
<sequence>MSSIKTNVSAMAALQTLGSVTQQLTSTEKRVSSGLKVASASDNATYWSVATTMRSDRGATSAVADALGVASATVDTAYAGMTSVLDTLSAFKAKLVTAKEGSVDKSKVQDELDQLKQQVASVATSASFNGVNMLSYSQAANLKTTNSVTTSVPSAFVRSDDGTAVISDSDIDMTKTILFNTGGGGLLQSDSDALGLATLGSFSGGSIGAVAGHQDFNLTGAQTFGASDAVSFDLTLDASDASAGNSYSITIDRSVVTAALGAVANGRIANGQDMAAVLNKAFQLAGAPASSGGGTTSFEIATRHATGLAGSSVSTGNLVSSLSGGSGLGLENTPTASVQNVYPQVDFSFGSRFAVPEGQSFSFSFAIDGSSQQTISVDRATVDAALGTSANGIVSSADDMAAVLGAAGQQAGLLATASGGSVTLSGDKARYPTAGVGMTVSAPQKHTAGAIDFNFTDIDITTAGADVDYYISGLDAMQNRVTAAAALLGSLQSSIGVQSDFANTLMDSIDRGVGRLVDADMETESSKLAAQQTQQQLAVQSLSIANQAPQRLLSLFRG</sequence>
<evidence type="ECO:0000256" key="1">
    <source>
        <dbReference type="ARBA" id="ARBA00005709"/>
    </source>
</evidence>
<organism evidence="7 8">
    <name type="scientific">Rhizobium tumorigenes</name>
    <dbReference type="NCBI Taxonomy" id="2041385"/>
    <lineage>
        <taxon>Bacteria</taxon>
        <taxon>Pseudomonadati</taxon>
        <taxon>Pseudomonadota</taxon>
        <taxon>Alphaproteobacteria</taxon>
        <taxon>Hyphomicrobiales</taxon>
        <taxon>Rhizobiaceae</taxon>
        <taxon>Rhizobium/Agrobacterium group</taxon>
        <taxon>Rhizobium</taxon>
    </lineage>
</organism>
<proteinExistence type="inferred from homology"/>
<comment type="function">
    <text evidence="3">Flagellin is the subunit protein which polymerizes to form the filaments of bacterial flagella.</text>
</comment>
<keyword evidence="7" id="KW-0282">Flagellum</keyword>
<evidence type="ECO:0000313" key="7">
    <source>
        <dbReference type="EMBL" id="WFR94816.1"/>
    </source>
</evidence>
<keyword evidence="4" id="KW-0175">Coiled coil</keyword>
<feature type="domain" description="Flagellin C-terminal" evidence="6">
    <location>
        <begin position="473"/>
        <end position="556"/>
    </location>
</feature>
<evidence type="ECO:0000259" key="5">
    <source>
        <dbReference type="Pfam" id="PF00669"/>
    </source>
</evidence>
<feature type="domain" description="Flagellin N-terminal" evidence="5">
    <location>
        <begin position="4"/>
        <end position="137"/>
    </location>
</feature>
<dbReference type="PANTHER" id="PTHR42792">
    <property type="entry name" value="FLAGELLIN"/>
    <property type="match status" value="1"/>
</dbReference>
<keyword evidence="7" id="KW-0969">Cilium</keyword>
<evidence type="ECO:0000256" key="3">
    <source>
        <dbReference type="RuleBase" id="RU362073"/>
    </source>
</evidence>
<dbReference type="Proteomes" id="UP000249499">
    <property type="component" value="Chromosome"/>
</dbReference>
<comment type="subcellular location">
    <subcellularLocation>
        <location evidence="3">Secreted</location>
    </subcellularLocation>
    <subcellularLocation>
        <location evidence="3">Bacterial flagellum</location>
    </subcellularLocation>
</comment>
<evidence type="ECO:0000313" key="8">
    <source>
        <dbReference type="Proteomes" id="UP000249499"/>
    </source>
</evidence>
<protein>
    <recommendedName>
        <fullName evidence="3">Flagellin</fullName>
    </recommendedName>
</protein>
<dbReference type="InterPro" id="IPR001029">
    <property type="entry name" value="Flagellin_N"/>
</dbReference>
<keyword evidence="2 3" id="KW-0975">Bacterial flagellum</keyword>
<reference evidence="7 8" key="1">
    <citation type="journal article" date="2018" name="Sci. Rep.">
        <title>Rhizobium tumorigenes sp. nov., a novel plant tumorigenic bacterium isolated from cane gall tumors on thornless blackberry.</title>
        <authorList>
            <person name="Kuzmanovi N."/>
            <person name="Smalla K."/>
            <person name="Gronow S."/>
            <person name="PuBawska J."/>
        </authorList>
    </citation>
    <scope>NUCLEOTIDE SEQUENCE [LARGE SCALE GENOMIC DNA]</scope>
    <source>
        <strain evidence="7 8">1078</strain>
    </source>
</reference>
<keyword evidence="8" id="KW-1185">Reference proteome</keyword>
<dbReference type="GO" id="GO:0009288">
    <property type="term" value="C:bacterial-type flagellum"/>
    <property type="evidence" value="ECO:0007669"/>
    <property type="project" value="UniProtKB-SubCell"/>
</dbReference>
<dbReference type="PANTHER" id="PTHR42792:SF2">
    <property type="entry name" value="FLAGELLIN"/>
    <property type="match status" value="1"/>
</dbReference>
<dbReference type="Pfam" id="PF00669">
    <property type="entry name" value="Flagellin_N"/>
    <property type="match status" value="1"/>
</dbReference>
<dbReference type="Pfam" id="PF00700">
    <property type="entry name" value="Flagellin_C"/>
    <property type="match status" value="1"/>
</dbReference>
<evidence type="ECO:0000256" key="4">
    <source>
        <dbReference type="SAM" id="Coils"/>
    </source>
</evidence>
<dbReference type="KEGG" id="rtu:PR017_13480"/>
<evidence type="ECO:0000256" key="2">
    <source>
        <dbReference type="ARBA" id="ARBA00023143"/>
    </source>
</evidence>
<dbReference type="InterPro" id="IPR001492">
    <property type="entry name" value="Flagellin"/>
</dbReference>
<dbReference type="GO" id="GO:0005198">
    <property type="term" value="F:structural molecule activity"/>
    <property type="evidence" value="ECO:0007669"/>
    <property type="project" value="UniProtKB-UniRule"/>
</dbReference>
<comment type="similarity">
    <text evidence="1 3">Belongs to the bacterial flagellin family.</text>
</comment>
<dbReference type="EMBL" id="CP117255">
    <property type="protein sequence ID" value="WFR94816.1"/>
    <property type="molecule type" value="Genomic_DNA"/>
</dbReference>
<evidence type="ECO:0000259" key="6">
    <source>
        <dbReference type="Pfam" id="PF00700"/>
    </source>
</evidence>
<dbReference type="InterPro" id="IPR046358">
    <property type="entry name" value="Flagellin_C"/>
</dbReference>
<gene>
    <name evidence="7" type="ORF">PR017_13480</name>
</gene>
<keyword evidence="7" id="KW-0966">Cell projection</keyword>
<reference evidence="8" key="2">
    <citation type="journal article" date="2023" name="MicrobiologyOpen">
        <title>Genomics of the tumorigenes clade of the family Rhizobiaceae and description of Rhizobium rhododendri sp. nov.</title>
        <authorList>
            <person name="Kuzmanovic N."/>
            <person name="diCenzo G.C."/>
            <person name="Bunk B."/>
            <person name="Sproeer C."/>
            <person name="Fruehling A."/>
            <person name="Neumann-Schaal M."/>
            <person name="Overmann J."/>
            <person name="Smalla K."/>
        </authorList>
    </citation>
    <scope>NUCLEOTIDE SEQUENCE [LARGE SCALE GENOMIC DNA]</scope>
    <source>
        <strain evidence="8">1078</strain>
    </source>
</reference>